<dbReference type="Proteomes" id="UP000800040">
    <property type="component" value="Unassembled WGS sequence"/>
</dbReference>
<dbReference type="AlphaFoldDB" id="A0A6A5JZT7"/>
<feature type="transmembrane region" description="Helical" evidence="6">
    <location>
        <begin position="402"/>
        <end position="421"/>
    </location>
</feature>
<keyword evidence="4 6" id="KW-0472">Membrane</keyword>
<feature type="domain" description="Major facilitator superfamily (MFS) profile" evidence="7">
    <location>
        <begin position="129"/>
        <end position="562"/>
    </location>
</feature>
<dbReference type="Gene3D" id="1.20.1250.20">
    <property type="entry name" value="MFS general substrate transporter like domains"/>
    <property type="match status" value="1"/>
</dbReference>
<feature type="transmembrane region" description="Helical" evidence="6">
    <location>
        <begin position="255"/>
        <end position="278"/>
    </location>
</feature>
<name>A0A6A5JZT7_9PLEO</name>
<keyword evidence="9" id="KW-1185">Reference proteome</keyword>
<dbReference type="SUPFAM" id="SSF103473">
    <property type="entry name" value="MFS general substrate transporter"/>
    <property type="match status" value="1"/>
</dbReference>
<feature type="transmembrane region" description="Helical" evidence="6">
    <location>
        <begin position="221"/>
        <end position="243"/>
    </location>
</feature>
<comment type="subcellular location">
    <subcellularLocation>
        <location evidence="1">Membrane</location>
        <topology evidence="1">Multi-pass membrane protein</topology>
    </subcellularLocation>
</comment>
<accession>A0A6A5JZT7</accession>
<evidence type="ECO:0000256" key="1">
    <source>
        <dbReference type="ARBA" id="ARBA00004141"/>
    </source>
</evidence>
<feature type="transmembrane region" description="Helical" evidence="6">
    <location>
        <begin position="533"/>
        <end position="557"/>
    </location>
</feature>
<dbReference type="GO" id="GO:0005886">
    <property type="term" value="C:plasma membrane"/>
    <property type="evidence" value="ECO:0007669"/>
    <property type="project" value="TreeGrafter"/>
</dbReference>
<dbReference type="InterPro" id="IPR020846">
    <property type="entry name" value="MFS_dom"/>
</dbReference>
<sequence>MSRFIHDTSFGKLVRLITRNRVLRFPEEQPDFQLQDSYVKLLEAAELRSKNELLSTSSQSNKNHGTPSDHPSDPALSDDKGAAEANEKAKNDDPFEPKVLDDGTIIVNWYGPDDASNPQNWTSGQKLVPTLIVDTYTFAVYLGSSIITGSYAGIMRQFGVSQQAVSLTLSMYVLAYGIGPLLWSPLSEIPSLGRNSLYIFTFAMFIILLIPTTLVNNFPGLVVLQFLLGFFGSPCLATGPATLGDMYAFGKLPYALSTWAVVATSGPAVGPLLSGYSVPATSWRWSTWELLWLCGPLFIAFFLLVPETSPSNILLRRAQRLRKRTGQSCFRSQGEIDQSKHHPREVVTEALWRPVQTMILDPAIGFTALYVALIYGIYYSFFECFPIVYEGVYGMSLGSQGLVYLSIAVGITVGLSMYLTWIRITWEPAMRTGNIGAPERRLIPALFASFLLPIGLFLFAWTAISDIHWIVPTIGVTILSGGIFMIMQPIFLYLPLSYPKYAASVFAGNTVARSVLAAAIVHCSQPLYANLGVGRGVSLLGGFTVACIAGIFALYYYGPSLRARSKFAP</sequence>
<proteinExistence type="predicted"/>
<reference evidence="8" key="1">
    <citation type="submission" date="2020-01" db="EMBL/GenBank/DDBJ databases">
        <authorList>
            <consortium name="DOE Joint Genome Institute"/>
            <person name="Haridas S."/>
            <person name="Albert R."/>
            <person name="Binder M."/>
            <person name="Bloem J."/>
            <person name="Labutti K."/>
            <person name="Salamov A."/>
            <person name="Andreopoulos B."/>
            <person name="Baker S.E."/>
            <person name="Barry K."/>
            <person name="Bills G."/>
            <person name="Bluhm B.H."/>
            <person name="Cannon C."/>
            <person name="Castanera R."/>
            <person name="Culley D.E."/>
            <person name="Daum C."/>
            <person name="Ezra D."/>
            <person name="Gonzalez J.B."/>
            <person name="Henrissat B."/>
            <person name="Kuo A."/>
            <person name="Liang C."/>
            <person name="Lipzen A."/>
            <person name="Lutzoni F."/>
            <person name="Magnuson J."/>
            <person name="Mondo S."/>
            <person name="Nolan M."/>
            <person name="Ohm R."/>
            <person name="Pangilinan J."/>
            <person name="Park H.-J."/>
            <person name="Ramirez L."/>
            <person name="Alfaro M."/>
            <person name="Sun H."/>
            <person name="Tritt A."/>
            <person name="Yoshinaga Y."/>
            <person name="Zwiers L.-H."/>
            <person name="Turgeon B.G."/>
            <person name="Goodwin S.B."/>
            <person name="Spatafora J.W."/>
            <person name="Crous P.W."/>
            <person name="Grigoriev I.V."/>
        </authorList>
    </citation>
    <scope>NUCLEOTIDE SEQUENCE</scope>
    <source>
        <strain evidence="8">P77</strain>
    </source>
</reference>
<evidence type="ECO:0000259" key="7">
    <source>
        <dbReference type="PROSITE" id="PS50850"/>
    </source>
</evidence>
<evidence type="ECO:0000256" key="4">
    <source>
        <dbReference type="ARBA" id="ARBA00023136"/>
    </source>
</evidence>
<feature type="transmembrane region" description="Helical" evidence="6">
    <location>
        <begin position="131"/>
        <end position="152"/>
    </location>
</feature>
<feature type="transmembrane region" description="Helical" evidence="6">
    <location>
        <begin position="363"/>
        <end position="382"/>
    </location>
</feature>
<feature type="compositionally biased region" description="Polar residues" evidence="5">
    <location>
        <begin position="53"/>
        <end position="66"/>
    </location>
</feature>
<protein>
    <submittedName>
        <fullName evidence="8">Major facilitator superfamily transporter</fullName>
    </submittedName>
</protein>
<dbReference type="InterPro" id="IPR036259">
    <property type="entry name" value="MFS_trans_sf"/>
</dbReference>
<evidence type="ECO:0000313" key="9">
    <source>
        <dbReference type="Proteomes" id="UP000800040"/>
    </source>
</evidence>
<feature type="region of interest" description="Disordered" evidence="5">
    <location>
        <begin position="53"/>
        <end position="99"/>
    </location>
</feature>
<dbReference type="FunFam" id="1.20.1250.20:FF:000011">
    <property type="entry name" value="MFS multidrug transporter, putative"/>
    <property type="match status" value="1"/>
</dbReference>
<organism evidence="8 9">
    <name type="scientific">Decorospora gaudefroyi</name>
    <dbReference type="NCBI Taxonomy" id="184978"/>
    <lineage>
        <taxon>Eukaryota</taxon>
        <taxon>Fungi</taxon>
        <taxon>Dikarya</taxon>
        <taxon>Ascomycota</taxon>
        <taxon>Pezizomycotina</taxon>
        <taxon>Dothideomycetes</taxon>
        <taxon>Pleosporomycetidae</taxon>
        <taxon>Pleosporales</taxon>
        <taxon>Pleosporineae</taxon>
        <taxon>Pleosporaceae</taxon>
        <taxon>Decorospora</taxon>
    </lineage>
</organism>
<feature type="transmembrane region" description="Helical" evidence="6">
    <location>
        <begin position="195"/>
        <end position="215"/>
    </location>
</feature>
<dbReference type="OrthoDB" id="3357846at2759"/>
<feature type="transmembrane region" description="Helical" evidence="6">
    <location>
        <begin position="290"/>
        <end position="315"/>
    </location>
</feature>
<dbReference type="GO" id="GO:1990961">
    <property type="term" value="P:xenobiotic detoxification by transmembrane export across the plasma membrane"/>
    <property type="evidence" value="ECO:0007669"/>
    <property type="project" value="TreeGrafter"/>
</dbReference>
<dbReference type="InterPro" id="IPR011701">
    <property type="entry name" value="MFS"/>
</dbReference>
<dbReference type="PANTHER" id="PTHR23502">
    <property type="entry name" value="MAJOR FACILITATOR SUPERFAMILY"/>
    <property type="match status" value="1"/>
</dbReference>
<evidence type="ECO:0000313" key="8">
    <source>
        <dbReference type="EMBL" id="KAF1830538.1"/>
    </source>
</evidence>
<evidence type="ECO:0000256" key="6">
    <source>
        <dbReference type="SAM" id="Phobius"/>
    </source>
</evidence>
<keyword evidence="2 6" id="KW-0812">Transmembrane</keyword>
<keyword evidence="3 6" id="KW-1133">Transmembrane helix</keyword>
<feature type="transmembrane region" description="Helical" evidence="6">
    <location>
        <begin position="470"/>
        <end position="494"/>
    </location>
</feature>
<feature type="transmembrane region" description="Helical" evidence="6">
    <location>
        <begin position="442"/>
        <end position="464"/>
    </location>
</feature>
<dbReference type="CDD" id="cd17323">
    <property type="entry name" value="MFS_Tpo1_MDR_like"/>
    <property type="match status" value="1"/>
</dbReference>
<feature type="transmembrane region" description="Helical" evidence="6">
    <location>
        <begin position="501"/>
        <end position="521"/>
    </location>
</feature>
<feature type="transmembrane region" description="Helical" evidence="6">
    <location>
        <begin position="164"/>
        <end position="183"/>
    </location>
</feature>
<gene>
    <name evidence="8" type="ORF">BDW02DRAFT_650535</name>
</gene>
<dbReference type="EMBL" id="ML975392">
    <property type="protein sequence ID" value="KAF1830538.1"/>
    <property type="molecule type" value="Genomic_DNA"/>
</dbReference>
<evidence type="ECO:0000256" key="2">
    <source>
        <dbReference type="ARBA" id="ARBA00022692"/>
    </source>
</evidence>
<evidence type="ECO:0000256" key="5">
    <source>
        <dbReference type="SAM" id="MobiDB-lite"/>
    </source>
</evidence>
<dbReference type="Pfam" id="PF07690">
    <property type="entry name" value="MFS_1"/>
    <property type="match status" value="1"/>
</dbReference>
<dbReference type="PANTHER" id="PTHR23502:SF23">
    <property type="entry name" value="FLUCONAZOLE RESISTANCE PROTEIN 1"/>
    <property type="match status" value="1"/>
</dbReference>
<dbReference type="PROSITE" id="PS50850">
    <property type="entry name" value="MFS"/>
    <property type="match status" value="1"/>
</dbReference>
<evidence type="ECO:0000256" key="3">
    <source>
        <dbReference type="ARBA" id="ARBA00022989"/>
    </source>
</evidence>
<dbReference type="GO" id="GO:0015244">
    <property type="term" value="F:fluconazole transmembrane transporter activity"/>
    <property type="evidence" value="ECO:0007669"/>
    <property type="project" value="TreeGrafter"/>
</dbReference>
<feature type="compositionally biased region" description="Basic and acidic residues" evidence="5">
    <location>
        <begin position="77"/>
        <end position="99"/>
    </location>
</feature>